<dbReference type="EC" id="2.7.7.6" evidence="1"/>
<gene>
    <name evidence="1" type="primary">rpo4</name>
    <name evidence="1" type="synonym">rpoF</name>
    <name evidence="2" type="ORF">ENU20_03330</name>
</gene>
<dbReference type="PANTHER" id="PTHR39646">
    <property type="entry name" value="RNA POLYMERASE RPB4"/>
    <property type="match status" value="1"/>
</dbReference>
<dbReference type="SUPFAM" id="SSF47819">
    <property type="entry name" value="HRDC-like"/>
    <property type="match status" value="1"/>
</dbReference>
<sequence>MSRKPEFRVIETRLLSNPEALKLLSKAHSRIMEKEASAPFMIVKTLDYLKKFSKIDPDKAEEIRNILENYGLREESIVMLMNICPRNVDEARILLEYEERFIETKVVEEIVDKLKQYCRET</sequence>
<keyword evidence="1" id="KW-0808">Transferase</keyword>
<name>A0A7C4NRT1_STAMA</name>
<comment type="subunit">
    <text evidence="1">Part of the RNA polymerase complex. Forms a stalk with Rpo7 that extends from the main structure.</text>
</comment>
<keyword evidence="1" id="KW-0548">Nucleotidyltransferase</keyword>
<dbReference type="PIRSF" id="PIRSF005053">
    <property type="entry name" value="RNA_pol_F_arch"/>
    <property type="match status" value="1"/>
</dbReference>
<comment type="caution">
    <text evidence="2">The sequence shown here is derived from an EMBL/GenBank/DDBJ whole genome shotgun (WGS) entry which is preliminary data.</text>
</comment>
<dbReference type="HAMAP" id="MF_00864">
    <property type="entry name" value="RNApol_arch_Rpo4"/>
    <property type="match status" value="1"/>
</dbReference>
<keyword evidence="1" id="KW-0804">Transcription</keyword>
<dbReference type="AlphaFoldDB" id="A0A7C4NRT1"/>
<dbReference type="Pfam" id="PF03874">
    <property type="entry name" value="RNA_pol_Rpb4"/>
    <property type="match status" value="1"/>
</dbReference>
<dbReference type="GO" id="GO:0000428">
    <property type="term" value="C:DNA-directed RNA polymerase complex"/>
    <property type="evidence" value="ECO:0007669"/>
    <property type="project" value="UniProtKB-KW"/>
</dbReference>
<evidence type="ECO:0000256" key="1">
    <source>
        <dbReference type="HAMAP-Rule" id="MF_00864"/>
    </source>
</evidence>
<dbReference type="GO" id="GO:0006352">
    <property type="term" value="P:DNA-templated transcription initiation"/>
    <property type="evidence" value="ECO:0007669"/>
    <property type="project" value="InterPro"/>
</dbReference>
<protein>
    <recommendedName>
        <fullName evidence="1">DNA-directed RNA polymerase subunit Rpo4</fullName>
        <ecNumber evidence="1">2.7.7.6</ecNumber>
    </recommendedName>
    <alternativeName>
        <fullName evidence="1">DNA-directed RNA polymerase subunit F</fullName>
    </alternativeName>
</protein>
<dbReference type="EMBL" id="DTBP01000022">
    <property type="protein sequence ID" value="HGQ74092.1"/>
    <property type="molecule type" value="Genomic_DNA"/>
</dbReference>
<dbReference type="GO" id="GO:0003899">
    <property type="term" value="F:DNA-directed RNA polymerase activity"/>
    <property type="evidence" value="ECO:0007669"/>
    <property type="project" value="UniProtKB-UniRule"/>
</dbReference>
<keyword evidence="1 2" id="KW-0240">DNA-directed RNA polymerase</keyword>
<keyword evidence="1" id="KW-0963">Cytoplasm</keyword>
<dbReference type="InterPro" id="IPR038324">
    <property type="entry name" value="Rpb4/RPC9_sf"/>
</dbReference>
<proteinExistence type="inferred from homology"/>
<accession>A0A7C4NRT1</accession>
<dbReference type="Gene3D" id="1.20.1250.40">
    <property type="match status" value="1"/>
</dbReference>
<comment type="subcellular location">
    <subcellularLocation>
        <location evidence="1">Cytoplasm</location>
    </subcellularLocation>
</comment>
<evidence type="ECO:0000313" key="2">
    <source>
        <dbReference type="EMBL" id="HGQ74092.1"/>
    </source>
</evidence>
<dbReference type="GO" id="GO:0000166">
    <property type="term" value="F:nucleotide binding"/>
    <property type="evidence" value="ECO:0007669"/>
    <property type="project" value="InterPro"/>
</dbReference>
<dbReference type="GO" id="GO:0005737">
    <property type="term" value="C:cytoplasm"/>
    <property type="evidence" value="ECO:0007669"/>
    <property type="project" value="UniProtKB-SubCell"/>
</dbReference>
<comment type="function">
    <text evidence="1">DNA-dependent RNA polymerase (RNAP) catalyzes the transcription of DNA into RNA using the four ribonucleoside triphosphates as substrates. This subunit is less well bound than the others.</text>
</comment>
<comment type="similarity">
    <text evidence="1">Belongs to the eukaryotic RPB4 RNA polymerase subunit family.</text>
</comment>
<dbReference type="InterPro" id="IPR010924">
    <property type="entry name" value="Rpo4"/>
</dbReference>
<dbReference type="PANTHER" id="PTHR39646:SF1">
    <property type="entry name" value="DNA-DIRECTED RNA POLYMERASE SUBUNIT RPO4"/>
    <property type="match status" value="1"/>
</dbReference>
<comment type="catalytic activity">
    <reaction evidence="1">
        <text>RNA(n) + a ribonucleoside 5'-triphosphate = RNA(n+1) + diphosphate</text>
        <dbReference type="Rhea" id="RHEA:21248"/>
        <dbReference type="Rhea" id="RHEA-COMP:14527"/>
        <dbReference type="Rhea" id="RHEA-COMP:17342"/>
        <dbReference type="ChEBI" id="CHEBI:33019"/>
        <dbReference type="ChEBI" id="CHEBI:61557"/>
        <dbReference type="ChEBI" id="CHEBI:140395"/>
        <dbReference type="EC" id="2.7.7.6"/>
    </reaction>
</comment>
<dbReference type="InterPro" id="IPR005574">
    <property type="entry name" value="Rpb4/RPC9"/>
</dbReference>
<dbReference type="InterPro" id="IPR010997">
    <property type="entry name" value="HRDC-like_sf"/>
</dbReference>
<reference evidence="2" key="1">
    <citation type="journal article" date="2020" name="mSystems">
        <title>Genome- and Community-Level Interaction Insights into Carbon Utilization and Element Cycling Functions of Hydrothermarchaeota in Hydrothermal Sediment.</title>
        <authorList>
            <person name="Zhou Z."/>
            <person name="Liu Y."/>
            <person name="Xu W."/>
            <person name="Pan J."/>
            <person name="Luo Z.H."/>
            <person name="Li M."/>
        </authorList>
    </citation>
    <scope>NUCLEOTIDE SEQUENCE [LARGE SCALE GENOMIC DNA]</scope>
    <source>
        <strain evidence="2">SpSt-648</strain>
    </source>
</reference>
<organism evidence="2">
    <name type="scientific">Staphylothermus marinus</name>
    <dbReference type="NCBI Taxonomy" id="2280"/>
    <lineage>
        <taxon>Archaea</taxon>
        <taxon>Thermoproteota</taxon>
        <taxon>Thermoprotei</taxon>
        <taxon>Desulfurococcales</taxon>
        <taxon>Desulfurococcaceae</taxon>
        <taxon>Staphylothermus</taxon>
    </lineage>
</organism>